<evidence type="ECO:0000256" key="11">
    <source>
        <dbReference type="ARBA" id="ARBA00022840"/>
    </source>
</evidence>
<organism evidence="17 18">
    <name type="scientific">[Bacteroides] pectinophilus ATCC 43243</name>
    <dbReference type="NCBI Taxonomy" id="483218"/>
    <lineage>
        <taxon>Bacteria</taxon>
        <taxon>Bacillati</taxon>
        <taxon>Bacillota</taxon>
        <taxon>Clostridia</taxon>
        <taxon>Eubacteriales</taxon>
    </lineage>
</organism>
<evidence type="ECO:0000256" key="6">
    <source>
        <dbReference type="ARBA" id="ARBA00012963"/>
    </source>
</evidence>
<comment type="pathway">
    <text evidence="3">Cofactor biosynthesis; thiamine diphosphate biosynthesis; 4-amino-2-methyl-5-diphosphomethylpyrimidine from 5-amino-1-(5-phospho-D-ribosyl)imidazole: step 3/3.</text>
</comment>
<gene>
    <name evidence="17" type="ORF">BACPEC_01111</name>
</gene>
<dbReference type="STRING" id="483218.BACPEC_01111"/>
<dbReference type="GO" id="GO:0005524">
    <property type="term" value="F:ATP binding"/>
    <property type="evidence" value="ECO:0007669"/>
    <property type="project" value="UniProtKB-KW"/>
</dbReference>
<dbReference type="InterPro" id="IPR004399">
    <property type="entry name" value="HMP/HMP-P_kinase_dom"/>
</dbReference>
<dbReference type="InterPro" id="IPR029056">
    <property type="entry name" value="Ribokinase-like"/>
</dbReference>
<keyword evidence="18" id="KW-1185">Reference proteome</keyword>
<keyword evidence="9" id="KW-0547">Nucleotide-binding</keyword>
<evidence type="ECO:0000256" key="15">
    <source>
        <dbReference type="ARBA" id="ARBA00043176"/>
    </source>
</evidence>
<dbReference type="NCBIfam" id="TIGR00097">
    <property type="entry name" value="HMP-P_kinase"/>
    <property type="match status" value="1"/>
</dbReference>
<protein>
    <recommendedName>
        <fullName evidence="7">Hydroxymethylpyrimidine/phosphomethylpyrimidine kinase</fullName>
        <ecNumber evidence="5">2.7.1.49</ecNumber>
        <ecNumber evidence="6">2.7.4.7</ecNumber>
    </recommendedName>
    <alternativeName>
        <fullName evidence="14">Hydroxymethylpyrimidine kinase</fullName>
    </alternativeName>
    <alternativeName>
        <fullName evidence="15">Hydroxymethylpyrimidine phosphate kinase</fullName>
    </alternativeName>
</protein>
<sequence>MKTVLTIAGSDSSGGAGIQADLKTMTELGTFGMSAITAITAQNTCGVNAVLALPCDMISAQIDAVCDDIFPDAVKIGMLANSQIVECVAASIKKNAMKNIVLDPVMVSTSGHRLLDDDASDALINVLMPLADIITPNIPEAECLAGMKIASKADMIKAAGIIAGSFDGAVLIKGGHLANTGANCIEDSTNVAADLLYHGGQTQWFEAEFVDNPNTHGTGCTLSSAIASELAKGADMPEAVRKAKAYLTGAIKAGLNLGKGRGPLNHAWQNTISDC</sequence>
<dbReference type="AlphaFoldDB" id="B7AR01"/>
<dbReference type="CDD" id="cd01169">
    <property type="entry name" value="HMPP_kinase"/>
    <property type="match status" value="1"/>
</dbReference>
<dbReference type="EMBL" id="ABVQ01000035">
    <property type="protein sequence ID" value="EEC58123.1"/>
    <property type="molecule type" value="Genomic_DNA"/>
</dbReference>
<dbReference type="GO" id="GO:0008902">
    <property type="term" value="F:hydroxymethylpyrimidine kinase activity"/>
    <property type="evidence" value="ECO:0007669"/>
    <property type="project" value="UniProtKB-EC"/>
</dbReference>
<dbReference type="SUPFAM" id="SSF53613">
    <property type="entry name" value="Ribokinase-like"/>
    <property type="match status" value="1"/>
</dbReference>
<evidence type="ECO:0000259" key="16">
    <source>
        <dbReference type="Pfam" id="PF08543"/>
    </source>
</evidence>
<dbReference type="Pfam" id="PF08543">
    <property type="entry name" value="Phos_pyr_kin"/>
    <property type="match status" value="1"/>
</dbReference>
<evidence type="ECO:0000256" key="10">
    <source>
        <dbReference type="ARBA" id="ARBA00022777"/>
    </source>
</evidence>
<dbReference type="GO" id="GO:0005829">
    <property type="term" value="C:cytosol"/>
    <property type="evidence" value="ECO:0007669"/>
    <property type="project" value="TreeGrafter"/>
</dbReference>
<keyword evidence="10" id="KW-0418">Kinase</keyword>
<evidence type="ECO:0000256" key="14">
    <source>
        <dbReference type="ARBA" id="ARBA00042102"/>
    </source>
</evidence>
<evidence type="ECO:0000256" key="8">
    <source>
        <dbReference type="ARBA" id="ARBA00022679"/>
    </source>
</evidence>
<proteinExistence type="inferred from homology"/>
<dbReference type="GO" id="GO:0008972">
    <property type="term" value="F:phosphomethylpyrimidine kinase activity"/>
    <property type="evidence" value="ECO:0007669"/>
    <property type="project" value="UniProtKB-EC"/>
</dbReference>
<comment type="caution">
    <text evidence="17">The sequence shown here is derived from an EMBL/GenBank/DDBJ whole genome shotgun (WGS) entry which is preliminary data.</text>
</comment>
<evidence type="ECO:0000256" key="5">
    <source>
        <dbReference type="ARBA" id="ARBA00012135"/>
    </source>
</evidence>
<evidence type="ECO:0000256" key="3">
    <source>
        <dbReference type="ARBA" id="ARBA00004769"/>
    </source>
</evidence>
<dbReference type="PANTHER" id="PTHR20858">
    <property type="entry name" value="PHOSPHOMETHYLPYRIMIDINE KINASE"/>
    <property type="match status" value="1"/>
</dbReference>
<comment type="similarity">
    <text evidence="4">Belongs to the ThiD family.</text>
</comment>
<comment type="catalytic activity">
    <reaction evidence="2">
        <text>4-amino-2-methyl-5-(phosphooxymethyl)pyrimidine + ATP = 4-amino-2-methyl-5-(diphosphooxymethyl)pyrimidine + ADP</text>
        <dbReference type="Rhea" id="RHEA:19893"/>
        <dbReference type="ChEBI" id="CHEBI:30616"/>
        <dbReference type="ChEBI" id="CHEBI:57841"/>
        <dbReference type="ChEBI" id="CHEBI:58354"/>
        <dbReference type="ChEBI" id="CHEBI:456216"/>
        <dbReference type="EC" id="2.7.4.7"/>
    </reaction>
</comment>
<comment type="pathway">
    <text evidence="13">Cofactor biosynthesis; thiamine diphosphate biosynthesis; 4-amino-2-methyl-5-diphosphomethylpyrimidine from 5-amino-1-(5-phospho-D-ribosyl)imidazole: step 2/3.</text>
</comment>
<dbReference type="InterPro" id="IPR013749">
    <property type="entry name" value="PM/HMP-P_kinase-1"/>
</dbReference>
<reference evidence="17 18" key="1">
    <citation type="submission" date="2008-11" db="EMBL/GenBank/DDBJ databases">
        <title>Draft genome sequence of Bacteroides pectinophilus (ATCC 43243).</title>
        <authorList>
            <person name="Sudarsanam P."/>
            <person name="Ley R."/>
            <person name="Guruge J."/>
            <person name="Turnbaugh P.J."/>
            <person name="Mahowald M."/>
            <person name="Liep D."/>
            <person name="Gordon J."/>
        </authorList>
    </citation>
    <scope>NUCLEOTIDE SEQUENCE [LARGE SCALE GENOMIC DNA]</scope>
    <source>
        <strain evidence="17 18">ATCC 43243</strain>
    </source>
</reference>
<evidence type="ECO:0000256" key="2">
    <source>
        <dbReference type="ARBA" id="ARBA00000565"/>
    </source>
</evidence>
<evidence type="ECO:0000256" key="1">
    <source>
        <dbReference type="ARBA" id="ARBA00000151"/>
    </source>
</evidence>
<evidence type="ECO:0000256" key="13">
    <source>
        <dbReference type="ARBA" id="ARBA00037917"/>
    </source>
</evidence>
<dbReference type="Proteomes" id="UP000003136">
    <property type="component" value="Unassembled WGS sequence"/>
</dbReference>
<comment type="catalytic activity">
    <reaction evidence="1">
        <text>4-amino-5-hydroxymethyl-2-methylpyrimidine + ATP = 4-amino-2-methyl-5-(phosphooxymethyl)pyrimidine + ADP + H(+)</text>
        <dbReference type="Rhea" id="RHEA:23096"/>
        <dbReference type="ChEBI" id="CHEBI:15378"/>
        <dbReference type="ChEBI" id="CHEBI:16892"/>
        <dbReference type="ChEBI" id="CHEBI:30616"/>
        <dbReference type="ChEBI" id="CHEBI:58354"/>
        <dbReference type="ChEBI" id="CHEBI:456216"/>
        <dbReference type="EC" id="2.7.1.49"/>
    </reaction>
</comment>
<evidence type="ECO:0000313" key="17">
    <source>
        <dbReference type="EMBL" id="EEC58123.1"/>
    </source>
</evidence>
<dbReference type="HOGENOM" id="CLU_020520_0_0_9"/>
<dbReference type="FunFam" id="3.40.1190.20:FF:000003">
    <property type="entry name" value="Phosphomethylpyrimidine kinase ThiD"/>
    <property type="match status" value="1"/>
</dbReference>
<feature type="domain" description="Pyridoxamine kinase/Phosphomethylpyrimidine kinase" evidence="16">
    <location>
        <begin position="11"/>
        <end position="265"/>
    </location>
</feature>
<evidence type="ECO:0000256" key="12">
    <source>
        <dbReference type="ARBA" id="ARBA00022977"/>
    </source>
</evidence>
<dbReference type="GO" id="GO:0009228">
    <property type="term" value="P:thiamine biosynthetic process"/>
    <property type="evidence" value="ECO:0007669"/>
    <property type="project" value="UniProtKB-KW"/>
</dbReference>
<keyword evidence="12" id="KW-0784">Thiamine biosynthesis</keyword>
<dbReference type="EC" id="2.7.4.7" evidence="6"/>
<reference evidence="17 18" key="2">
    <citation type="submission" date="2008-11" db="EMBL/GenBank/DDBJ databases">
        <authorList>
            <person name="Fulton L."/>
            <person name="Clifton S."/>
            <person name="Fulton B."/>
            <person name="Xu J."/>
            <person name="Minx P."/>
            <person name="Pepin K.H."/>
            <person name="Johnson M."/>
            <person name="Bhonagiri V."/>
            <person name="Nash W.E."/>
            <person name="Mardis E.R."/>
            <person name="Wilson R.K."/>
        </authorList>
    </citation>
    <scope>NUCLEOTIDE SEQUENCE [LARGE SCALE GENOMIC DNA]</scope>
    <source>
        <strain evidence="17 18">ATCC 43243</strain>
    </source>
</reference>
<evidence type="ECO:0000256" key="9">
    <source>
        <dbReference type="ARBA" id="ARBA00022741"/>
    </source>
</evidence>
<keyword evidence="8" id="KW-0808">Transferase</keyword>
<keyword evidence="11" id="KW-0067">ATP-binding</keyword>
<dbReference type="PANTHER" id="PTHR20858:SF17">
    <property type="entry name" value="HYDROXYMETHYLPYRIMIDINE_PHOSPHOMETHYLPYRIMIDINE KINASE THI20-RELATED"/>
    <property type="match status" value="1"/>
</dbReference>
<dbReference type="Gene3D" id="3.40.1190.20">
    <property type="match status" value="1"/>
</dbReference>
<evidence type="ECO:0000256" key="4">
    <source>
        <dbReference type="ARBA" id="ARBA00009879"/>
    </source>
</evidence>
<evidence type="ECO:0000313" key="18">
    <source>
        <dbReference type="Proteomes" id="UP000003136"/>
    </source>
</evidence>
<evidence type="ECO:0000256" key="7">
    <source>
        <dbReference type="ARBA" id="ARBA00019161"/>
    </source>
</evidence>
<dbReference type="EC" id="2.7.1.49" evidence="5"/>
<dbReference type="eggNOG" id="COG0351">
    <property type="taxonomic scope" value="Bacteria"/>
</dbReference>
<accession>B7AR01</accession>
<name>B7AR01_9FIRM</name>